<evidence type="ECO:0000313" key="3">
    <source>
        <dbReference type="Proteomes" id="UP001209570"/>
    </source>
</evidence>
<proteinExistence type="predicted"/>
<dbReference type="GO" id="GO:0004860">
    <property type="term" value="F:protein kinase inhibitor activity"/>
    <property type="evidence" value="ECO:0007669"/>
    <property type="project" value="TreeGrafter"/>
</dbReference>
<sequence length="209" mass="23334">MGRYTTVQTYTDQDSKVAALSYETAAVTEGAAASGDVGAMAVKRGVSDSDDKFHFNRVDNVSGSSAGAGSGEFHMYRAARRREMERVERMEKEHAARQAQDEFEAKRLQKKEEFEARANKRADKRRRRKERAKARSLNVNGDDDDDDNDKEEKSTASDDPSEKASKRQKTDVPLPETPGGVPEIPNDGSFLERMLAQQKQQSTDGSRKQ</sequence>
<dbReference type="PANTHER" id="PTHR13507:SF0">
    <property type="entry name" value="PRKR-INTERACTING PROTEIN 1"/>
    <property type="match status" value="1"/>
</dbReference>
<feature type="compositionally biased region" description="Polar residues" evidence="1">
    <location>
        <begin position="197"/>
        <end position="209"/>
    </location>
</feature>
<feature type="compositionally biased region" description="Basic and acidic residues" evidence="1">
    <location>
        <begin position="150"/>
        <end position="170"/>
    </location>
</feature>
<protein>
    <recommendedName>
        <fullName evidence="4">PRKR-interacting protein 1</fullName>
    </recommendedName>
</protein>
<organism evidence="2 3">
    <name type="scientific">Pythium insidiosum</name>
    <name type="common">Pythiosis disease agent</name>
    <dbReference type="NCBI Taxonomy" id="114742"/>
    <lineage>
        <taxon>Eukaryota</taxon>
        <taxon>Sar</taxon>
        <taxon>Stramenopiles</taxon>
        <taxon>Oomycota</taxon>
        <taxon>Peronosporomycetes</taxon>
        <taxon>Pythiales</taxon>
        <taxon>Pythiaceae</taxon>
        <taxon>Pythium</taxon>
    </lineage>
</organism>
<feature type="region of interest" description="Disordered" evidence="1">
    <location>
        <begin position="85"/>
        <end position="209"/>
    </location>
</feature>
<name>A0AAD5Q854_PYTIN</name>
<feature type="compositionally biased region" description="Basic and acidic residues" evidence="1">
    <location>
        <begin position="85"/>
        <end position="121"/>
    </location>
</feature>
<dbReference type="PANTHER" id="PTHR13507">
    <property type="entry name" value="PRKR-INTERACTING PROTEIN 1"/>
    <property type="match status" value="1"/>
</dbReference>
<evidence type="ECO:0000256" key="1">
    <source>
        <dbReference type="SAM" id="MobiDB-lite"/>
    </source>
</evidence>
<dbReference type="EMBL" id="JAKCXM010000061">
    <property type="protein sequence ID" value="KAJ0404516.1"/>
    <property type="molecule type" value="Genomic_DNA"/>
</dbReference>
<comment type="caution">
    <text evidence="2">The sequence shown here is derived from an EMBL/GenBank/DDBJ whole genome shotgun (WGS) entry which is preliminary data.</text>
</comment>
<dbReference type="GO" id="GO:0019901">
    <property type="term" value="F:protein kinase binding"/>
    <property type="evidence" value="ECO:0007669"/>
    <property type="project" value="TreeGrafter"/>
</dbReference>
<keyword evidence="3" id="KW-1185">Reference proteome</keyword>
<dbReference type="InterPro" id="IPR009548">
    <property type="entry name" value="Prkrip1"/>
</dbReference>
<dbReference type="AlphaFoldDB" id="A0AAD5Q854"/>
<reference evidence="2" key="1">
    <citation type="submission" date="2021-12" db="EMBL/GenBank/DDBJ databases">
        <title>Prjna785345.</title>
        <authorList>
            <person name="Rujirawat T."/>
            <person name="Krajaejun T."/>
        </authorList>
    </citation>
    <scope>NUCLEOTIDE SEQUENCE</scope>
    <source>
        <strain evidence="2">Pi057C3</strain>
    </source>
</reference>
<dbReference type="Pfam" id="PF06658">
    <property type="entry name" value="DUF1168"/>
    <property type="match status" value="1"/>
</dbReference>
<gene>
    <name evidence="2" type="ORF">P43SY_001616</name>
</gene>
<accession>A0AAD5Q854</accession>
<feature type="compositionally biased region" description="Basic residues" evidence="1">
    <location>
        <begin position="122"/>
        <end position="134"/>
    </location>
</feature>
<dbReference type="GO" id="GO:0005730">
    <property type="term" value="C:nucleolus"/>
    <property type="evidence" value="ECO:0007669"/>
    <property type="project" value="TreeGrafter"/>
</dbReference>
<evidence type="ECO:0008006" key="4">
    <source>
        <dbReference type="Google" id="ProtNLM"/>
    </source>
</evidence>
<evidence type="ECO:0000313" key="2">
    <source>
        <dbReference type="EMBL" id="KAJ0404516.1"/>
    </source>
</evidence>
<dbReference type="Proteomes" id="UP001209570">
    <property type="component" value="Unassembled WGS sequence"/>
</dbReference>
<dbReference type="GO" id="GO:0003725">
    <property type="term" value="F:double-stranded RNA binding"/>
    <property type="evidence" value="ECO:0007669"/>
    <property type="project" value="InterPro"/>
</dbReference>